<keyword evidence="8 9" id="KW-0012">Acyltransferase</keyword>
<evidence type="ECO:0000256" key="6">
    <source>
        <dbReference type="ARBA" id="ARBA00016139"/>
    </source>
</evidence>
<dbReference type="AlphaFoldDB" id="A0A2A5T6K6"/>
<dbReference type="Pfam" id="PF01553">
    <property type="entry name" value="Acyltransferase"/>
    <property type="match status" value="1"/>
</dbReference>
<dbReference type="Proteomes" id="UP000219020">
    <property type="component" value="Unassembled WGS sequence"/>
</dbReference>
<dbReference type="CDD" id="cd07989">
    <property type="entry name" value="LPLAT_AGPAT-like"/>
    <property type="match status" value="1"/>
</dbReference>
<feature type="transmembrane region" description="Helical" evidence="10">
    <location>
        <begin position="6"/>
        <end position="27"/>
    </location>
</feature>
<dbReference type="InterPro" id="IPR004552">
    <property type="entry name" value="AGP_acyltrans"/>
</dbReference>
<keyword evidence="9" id="KW-1208">Phospholipid metabolism</keyword>
<organism evidence="12 13">
    <name type="scientific">Candidatus Enterovibrio escicola</name>
    <dbReference type="NCBI Taxonomy" id="1927127"/>
    <lineage>
        <taxon>Bacteria</taxon>
        <taxon>Pseudomonadati</taxon>
        <taxon>Pseudomonadota</taxon>
        <taxon>Gammaproteobacteria</taxon>
        <taxon>Vibrionales</taxon>
        <taxon>Vibrionaceae</taxon>
        <taxon>Enterovibrio</taxon>
    </lineage>
</organism>
<evidence type="ECO:0000313" key="13">
    <source>
        <dbReference type="Proteomes" id="UP000219020"/>
    </source>
</evidence>
<comment type="pathway">
    <text evidence="2">Phospholipid metabolism; CDP-diacylglycerol biosynthesis; CDP-diacylglycerol from sn-glycerol 3-phosphate: step 2/3.</text>
</comment>
<dbReference type="NCBIfam" id="TIGR00530">
    <property type="entry name" value="AGP_acyltrn"/>
    <property type="match status" value="1"/>
</dbReference>
<feature type="domain" description="Phospholipid/glycerol acyltransferase" evidence="11">
    <location>
        <begin position="67"/>
        <end position="182"/>
    </location>
</feature>
<gene>
    <name evidence="12" type="ORF">BTN49_0735</name>
</gene>
<dbReference type="GO" id="GO:0003841">
    <property type="term" value="F:1-acylglycerol-3-phosphate O-acyltransferase activity"/>
    <property type="evidence" value="ECO:0007669"/>
    <property type="project" value="UniProtKB-UniRule"/>
</dbReference>
<comment type="caution">
    <text evidence="12">The sequence shown here is derived from an EMBL/GenBank/DDBJ whole genome shotgun (WGS) entry which is preliminary data.</text>
</comment>
<evidence type="ECO:0000256" key="4">
    <source>
        <dbReference type="ARBA" id="ARBA00008655"/>
    </source>
</evidence>
<dbReference type="InterPro" id="IPR002123">
    <property type="entry name" value="Plipid/glycerol_acylTrfase"/>
</dbReference>
<dbReference type="SMART" id="SM00563">
    <property type="entry name" value="PlsC"/>
    <property type="match status" value="1"/>
</dbReference>
<comment type="pathway">
    <text evidence="3">Lipid metabolism.</text>
</comment>
<keyword evidence="9" id="KW-0444">Lipid biosynthesis</keyword>
<proteinExistence type="inferred from homology"/>
<dbReference type="PANTHER" id="PTHR10434:SF11">
    <property type="entry name" value="1-ACYL-SN-GLYCEROL-3-PHOSPHATE ACYLTRANSFERASE"/>
    <property type="match status" value="1"/>
</dbReference>
<keyword evidence="10" id="KW-0812">Transmembrane</keyword>
<evidence type="ECO:0000313" key="12">
    <source>
        <dbReference type="EMBL" id="PCS23766.1"/>
    </source>
</evidence>
<evidence type="ECO:0000256" key="10">
    <source>
        <dbReference type="SAM" id="Phobius"/>
    </source>
</evidence>
<evidence type="ECO:0000256" key="1">
    <source>
        <dbReference type="ARBA" id="ARBA00001141"/>
    </source>
</evidence>
<dbReference type="UniPathway" id="UPA00557">
    <property type="reaction ID" value="UER00613"/>
</dbReference>
<keyword evidence="13" id="KW-1185">Reference proteome</keyword>
<accession>A0A2A5T6K6</accession>
<dbReference type="EMBL" id="NBYY01000009">
    <property type="protein sequence ID" value="PCS23766.1"/>
    <property type="molecule type" value="Genomic_DNA"/>
</dbReference>
<keyword evidence="7 9" id="KW-0808">Transferase</keyword>
<comment type="catalytic activity">
    <reaction evidence="1 9">
        <text>a 1-acyl-sn-glycero-3-phosphate + an acyl-CoA = a 1,2-diacyl-sn-glycero-3-phosphate + CoA</text>
        <dbReference type="Rhea" id="RHEA:19709"/>
        <dbReference type="ChEBI" id="CHEBI:57287"/>
        <dbReference type="ChEBI" id="CHEBI:57970"/>
        <dbReference type="ChEBI" id="CHEBI:58342"/>
        <dbReference type="ChEBI" id="CHEBI:58608"/>
        <dbReference type="EC" id="2.3.1.51"/>
    </reaction>
</comment>
<evidence type="ECO:0000259" key="11">
    <source>
        <dbReference type="SMART" id="SM00563"/>
    </source>
</evidence>
<evidence type="ECO:0000256" key="9">
    <source>
        <dbReference type="RuleBase" id="RU361267"/>
    </source>
</evidence>
<dbReference type="EC" id="2.3.1.51" evidence="5 9"/>
<dbReference type="GO" id="GO:0006654">
    <property type="term" value="P:phosphatidic acid biosynthetic process"/>
    <property type="evidence" value="ECO:0007669"/>
    <property type="project" value="TreeGrafter"/>
</dbReference>
<feature type="transmembrane region" description="Helical" evidence="10">
    <location>
        <begin position="97"/>
        <end position="116"/>
    </location>
</feature>
<dbReference type="RefSeq" id="WP_097356064.1">
    <property type="nucleotide sequence ID" value="NZ_CAWNJE010000005.1"/>
</dbReference>
<dbReference type="GO" id="GO:0016024">
    <property type="term" value="P:CDP-diacylglycerol biosynthetic process"/>
    <property type="evidence" value="ECO:0007669"/>
    <property type="project" value="UniProtKB-UniPathway"/>
</dbReference>
<dbReference type="PANTHER" id="PTHR10434">
    <property type="entry name" value="1-ACYL-SN-GLYCEROL-3-PHOSPHATE ACYLTRANSFERASE"/>
    <property type="match status" value="1"/>
</dbReference>
<evidence type="ECO:0000256" key="3">
    <source>
        <dbReference type="ARBA" id="ARBA00005189"/>
    </source>
</evidence>
<name>A0A2A5T6K6_9GAMM</name>
<evidence type="ECO:0000256" key="8">
    <source>
        <dbReference type="ARBA" id="ARBA00023315"/>
    </source>
</evidence>
<keyword evidence="10" id="KW-1133">Transmembrane helix</keyword>
<dbReference type="PROSITE" id="PS51257">
    <property type="entry name" value="PROKAR_LIPOPROTEIN"/>
    <property type="match status" value="1"/>
</dbReference>
<dbReference type="SUPFAM" id="SSF69593">
    <property type="entry name" value="Glycerol-3-phosphate (1)-acyltransferase"/>
    <property type="match status" value="1"/>
</dbReference>
<protein>
    <recommendedName>
        <fullName evidence="6 9">1-acyl-sn-glycerol-3-phosphate acyltransferase</fullName>
        <ecNumber evidence="5 9">2.3.1.51</ecNumber>
    </recommendedName>
</protein>
<comment type="domain">
    <text evidence="9">The HXXXXD motif is essential for acyltransferase activity and may constitute the binding site for the phosphate moiety of the glycerol-3-phosphate.</text>
</comment>
<evidence type="ECO:0000256" key="7">
    <source>
        <dbReference type="ARBA" id="ARBA00022679"/>
    </source>
</evidence>
<keyword evidence="10" id="KW-0472">Membrane</keyword>
<evidence type="ECO:0000256" key="2">
    <source>
        <dbReference type="ARBA" id="ARBA00004728"/>
    </source>
</evidence>
<comment type="similarity">
    <text evidence="4 9">Belongs to the 1-acyl-sn-glycerol-3-phosphate acyltransferase family.</text>
</comment>
<keyword evidence="9" id="KW-0594">Phospholipid biosynthesis</keyword>
<dbReference type="GO" id="GO:0005886">
    <property type="term" value="C:plasma membrane"/>
    <property type="evidence" value="ECO:0007669"/>
    <property type="project" value="TreeGrafter"/>
</dbReference>
<reference evidence="13" key="1">
    <citation type="submission" date="2017-04" db="EMBL/GenBank/DDBJ databases">
        <title>Genome evolution of the luminous symbionts of deep sea anglerfish.</title>
        <authorList>
            <person name="Hendry T.A."/>
        </authorList>
    </citation>
    <scope>NUCLEOTIDE SEQUENCE [LARGE SCALE GENOMIC DNA]</scope>
</reference>
<sequence>MYLILRLLVVTVFAIIMLVFGCGYCLFSPKNPKHVHRFGLLFGKLSYLFGIKLDLRQSEASKAIGTFVYVSNHQSSWDLVTVSNAVRPRTVTVGKRSLAFIPIFGTLYWLTGNILIDRNNRNKAMSTIGQVIKKIRENNVSVWLFPEGTRSRGRGILPFKTGAFHIAVGAGVSIVPIVCSSTGHLSLLLGDNGHIIVEIMDPISIKGYGKEQVRKLSRYCHDVMAIKLAELDAEVAKLNKKGAMIKSGVQIPEQYPDD</sequence>
<keyword evidence="9" id="KW-0443">Lipid metabolism</keyword>
<dbReference type="GeneID" id="66951139"/>
<evidence type="ECO:0000256" key="5">
    <source>
        <dbReference type="ARBA" id="ARBA00013211"/>
    </source>
</evidence>